<accession>A0A9Q1E2B8</accession>
<gene>
    <name evidence="2" type="ORF">COCON_G00010070</name>
</gene>
<organism evidence="2 3">
    <name type="scientific">Conger conger</name>
    <name type="common">Conger eel</name>
    <name type="synonym">Muraena conger</name>
    <dbReference type="NCBI Taxonomy" id="82655"/>
    <lineage>
        <taxon>Eukaryota</taxon>
        <taxon>Metazoa</taxon>
        <taxon>Chordata</taxon>
        <taxon>Craniata</taxon>
        <taxon>Vertebrata</taxon>
        <taxon>Euteleostomi</taxon>
        <taxon>Actinopterygii</taxon>
        <taxon>Neopterygii</taxon>
        <taxon>Teleostei</taxon>
        <taxon>Anguilliformes</taxon>
        <taxon>Congridae</taxon>
        <taxon>Conger</taxon>
    </lineage>
</organism>
<name>A0A9Q1E2B8_CONCO</name>
<evidence type="ECO:0000313" key="2">
    <source>
        <dbReference type="EMBL" id="KAJ8288348.1"/>
    </source>
</evidence>
<feature type="compositionally biased region" description="Basic and acidic residues" evidence="1">
    <location>
        <begin position="55"/>
        <end position="68"/>
    </location>
</feature>
<evidence type="ECO:0000256" key="1">
    <source>
        <dbReference type="SAM" id="MobiDB-lite"/>
    </source>
</evidence>
<dbReference type="EMBL" id="JAFJMO010000001">
    <property type="protein sequence ID" value="KAJ8288348.1"/>
    <property type="molecule type" value="Genomic_DNA"/>
</dbReference>
<dbReference type="AlphaFoldDB" id="A0A9Q1E2B8"/>
<dbReference type="OrthoDB" id="8904889at2759"/>
<comment type="caution">
    <text evidence="2">The sequence shown here is derived from an EMBL/GenBank/DDBJ whole genome shotgun (WGS) entry which is preliminary data.</text>
</comment>
<dbReference type="Proteomes" id="UP001152803">
    <property type="component" value="Unassembled WGS sequence"/>
</dbReference>
<feature type="region of interest" description="Disordered" evidence="1">
    <location>
        <begin position="27"/>
        <end position="68"/>
    </location>
</feature>
<sequence length="313" mass="36254">MEKAMLDLTPPSMENTPPVLADVEVVEEQQENPGQAVVDPLPLNEEFNPPVSSTPEREQRENTSAEKRCKRLQAEKRKLRKQNKNLKKKLAEMIKEKETARKSEMRAKERVGLSEKFKPKGGKKLGTERKLAAVSFLTRDENSRLLPGKKDTITKNKVKKQRRVLTKPLTELHALYNSEMKKSLRLSYRQFARRRPFYVTEPKTKDRDTCACMEHENVHLLANKLYSRELLKTKSISELLGMIVCDPKNKACMDRVCAKCCFEEVQFPETESSTEVTWEQWKRVTSTMKMDICEMFVLEQVPEACNVHCTLTF</sequence>
<dbReference type="PANTHER" id="PTHR46601">
    <property type="entry name" value="ULP_PROTEASE DOMAIN-CONTAINING PROTEIN"/>
    <property type="match status" value="1"/>
</dbReference>
<protein>
    <submittedName>
        <fullName evidence="2">Uncharacterized protein</fullName>
    </submittedName>
</protein>
<proteinExistence type="predicted"/>
<dbReference type="PANTHER" id="PTHR46601:SF1">
    <property type="entry name" value="ADF-H DOMAIN-CONTAINING PROTEIN"/>
    <property type="match status" value="1"/>
</dbReference>
<reference evidence="2" key="1">
    <citation type="journal article" date="2023" name="Science">
        <title>Genome structures resolve the early diversification of teleost fishes.</title>
        <authorList>
            <person name="Parey E."/>
            <person name="Louis A."/>
            <person name="Montfort J."/>
            <person name="Bouchez O."/>
            <person name="Roques C."/>
            <person name="Iampietro C."/>
            <person name="Lluch J."/>
            <person name="Castinel A."/>
            <person name="Donnadieu C."/>
            <person name="Desvignes T."/>
            <person name="Floi Bucao C."/>
            <person name="Jouanno E."/>
            <person name="Wen M."/>
            <person name="Mejri S."/>
            <person name="Dirks R."/>
            <person name="Jansen H."/>
            <person name="Henkel C."/>
            <person name="Chen W.J."/>
            <person name="Zahm M."/>
            <person name="Cabau C."/>
            <person name="Klopp C."/>
            <person name="Thompson A.W."/>
            <person name="Robinson-Rechavi M."/>
            <person name="Braasch I."/>
            <person name="Lecointre G."/>
            <person name="Bobe J."/>
            <person name="Postlethwait J.H."/>
            <person name="Berthelot C."/>
            <person name="Roest Crollius H."/>
            <person name="Guiguen Y."/>
        </authorList>
    </citation>
    <scope>NUCLEOTIDE SEQUENCE</scope>
    <source>
        <strain evidence="2">Concon-B</strain>
    </source>
</reference>
<keyword evidence="3" id="KW-1185">Reference proteome</keyword>
<evidence type="ECO:0000313" key="3">
    <source>
        <dbReference type="Proteomes" id="UP001152803"/>
    </source>
</evidence>